<evidence type="ECO:0000256" key="1">
    <source>
        <dbReference type="SAM" id="MobiDB-lite"/>
    </source>
</evidence>
<dbReference type="RefSeq" id="WP_107990040.1">
    <property type="nucleotide sequence ID" value="NZ_QAYG01000004.1"/>
</dbReference>
<dbReference type="Proteomes" id="UP000244081">
    <property type="component" value="Unassembled WGS sequence"/>
</dbReference>
<keyword evidence="4" id="KW-1185">Reference proteome</keyword>
<proteinExistence type="predicted"/>
<feature type="compositionally biased region" description="Basic and acidic residues" evidence="1">
    <location>
        <begin position="139"/>
        <end position="163"/>
    </location>
</feature>
<gene>
    <name evidence="3" type="ORF">C8N35_10442</name>
</gene>
<feature type="signal peptide" evidence="2">
    <location>
        <begin position="1"/>
        <end position="25"/>
    </location>
</feature>
<dbReference type="AlphaFoldDB" id="A0A2T5V9I5"/>
<name>A0A2T5V9I5_9HYPH</name>
<sequence length="713" mass="76281">MHLNISRLQALGLAGLLITTSPAFAARQGPEIVSGWFEELVSAGASEAKYANISQIGDTTTVDNVEIRFPFDFNFGKDGAFSGAVTLTSSKLSFEGLSETDDTYSADAIRAADGTTIVFDTTVPDPESAVSGNTGAPTEAEKPGSEDKAQSDAEPKSSPDTKGDITITKTVPVHNTSIYDGLEISNATWQRYKAPEITREHSFSDTVKYLAHVLEGTSAESIAIDRTENDQALSDGSGNKIVQTGTHFSDMEGWRLGRETIASYTAEQRLRPRGGKDQIVKIAMNDIDVVGIDFRPILRAFDPSLFATAQSDTVMEKMAAKDVSFAMPSEEVSVTIDGISAKGFGITPKSADFLPLADRLFAGKEDDPETIVRAMFKLFSGYRLAGAAFDGLQVTSKGTRVGQIDHFEVSDIDDTGLGKVLVEGAGAINPTNAAQFGMSRLMLANLTFPTRDALFALKDAAATGNAPAIMKAIPTIGRVELDDLVVSSATQAGSFSLDKYRLLLDRFIGPIPTDITNTVENLDIPTSFVRNPMSRAIVESLGFDVLKLNQNLRIHWNAETQDLDLEQAHISLENGGSATVKLTLGGVPRFIFENPKRAQEAIATLSVKGGSILIENAPAITRLIEMQATQANVSKEEIRAATIAQIRDVMGPLADTAFASDLTSAADRFMQNPKRLEINLRPENPVPVAQLLGMAATAPQAIPDLLKAGASAD</sequence>
<comment type="caution">
    <text evidence="3">The sequence shown here is derived from an EMBL/GenBank/DDBJ whole genome shotgun (WGS) entry which is preliminary data.</text>
</comment>
<feature type="region of interest" description="Disordered" evidence="1">
    <location>
        <begin position="120"/>
        <end position="169"/>
    </location>
</feature>
<protein>
    <recommendedName>
        <fullName evidence="5">AsmA-like protein</fullName>
    </recommendedName>
</protein>
<evidence type="ECO:0000256" key="2">
    <source>
        <dbReference type="SAM" id="SignalP"/>
    </source>
</evidence>
<dbReference type="OrthoDB" id="8251894at2"/>
<evidence type="ECO:0008006" key="5">
    <source>
        <dbReference type="Google" id="ProtNLM"/>
    </source>
</evidence>
<evidence type="ECO:0000313" key="4">
    <source>
        <dbReference type="Proteomes" id="UP000244081"/>
    </source>
</evidence>
<evidence type="ECO:0000313" key="3">
    <source>
        <dbReference type="EMBL" id="PTW60419.1"/>
    </source>
</evidence>
<keyword evidence="2" id="KW-0732">Signal</keyword>
<reference evidence="3 4" key="1">
    <citation type="submission" date="2018-04" db="EMBL/GenBank/DDBJ databases">
        <title>Genomic Encyclopedia of Archaeal and Bacterial Type Strains, Phase II (KMG-II): from individual species to whole genera.</title>
        <authorList>
            <person name="Goeker M."/>
        </authorList>
    </citation>
    <scope>NUCLEOTIDE SEQUENCE [LARGE SCALE GENOMIC DNA]</scope>
    <source>
        <strain evidence="3 4">DSM 23382</strain>
    </source>
</reference>
<accession>A0A2T5V9I5</accession>
<organism evidence="3 4">
    <name type="scientific">Breoghania corrubedonensis</name>
    <dbReference type="NCBI Taxonomy" id="665038"/>
    <lineage>
        <taxon>Bacteria</taxon>
        <taxon>Pseudomonadati</taxon>
        <taxon>Pseudomonadota</taxon>
        <taxon>Alphaproteobacteria</taxon>
        <taxon>Hyphomicrobiales</taxon>
        <taxon>Stappiaceae</taxon>
        <taxon>Breoghania</taxon>
    </lineage>
</organism>
<feature type="chain" id="PRO_5015561657" description="AsmA-like protein" evidence="2">
    <location>
        <begin position="26"/>
        <end position="713"/>
    </location>
</feature>
<dbReference type="EMBL" id="QAYG01000004">
    <property type="protein sequence ID" value="PTW60419.1"/>
    <property type="molecule type" value="Genomic_DNA"/>
</dbReference>